<evidence type="ECO:0000256" key="1">
    <source>
        <dbReference type="SAM" id="MobiDB-lite"/>
    </source>
</evidence>
<sequence>MAKKPKIEYLNRMNAAERRRIKEMSVKLQLLTEALTRRDLADWRRAWQMAINVDNPNRTRLLNLYTDVDADLHLTGCVQQRMGFVLNKSFKLCDAKGVENPELTELLEAPWFKEFLRLALESNYYGHSLIELGDVVEVDGRMAYNRVSLIPRTHVIPEYGVIITHENDTWQVGYDYRNSEMKDWCIEAGGTHNLGLYLKCAQQTIPKKNMCSFWDMFGEIFGMPLRVATTTSRDPKEYDRIERMLRDMGAAAYGLFPEGTTVDLKESTRADAFNVYDKRIDRCNSEISKGILTVTMTMEDGASLSQSEVHRKMLENLIQKDADLIRDLVNWQLIPRMIRHGFPLKGFRFAWDESVDYTPEQQVAYERLLLEHYEVEPKYFVDKYNIPLKRKKDTSSVAVPEVRKTAQQKSGKEEQKLALPEGEHPFLDKNLTLDHSSGLDDTRSTGFFD</sequence>
<dbReference type="InterPro" id="IPR009279">
    <property type="entry name" value="Portal_Mu"/>
</dbReference>
<dbReference type="EMBL" id="QSFT01000001">
    <property type="protein sequence ID" value="RHA78988.1"/>
    <property type="molecule type" value="Genomic_DNA"/>
</dbReference>
<evidence type="ECO:0000313" key="3">
    <source>
        <dbReference type="Proteomes" id="UP000283855"/>
    </source>
</evidence>
<feature type="compositionally biased region" description="Basic and acidic residues" evidence="1">
    <location>
        <begin position="410"/>
        <end position="427"/>
    </location>
</feature>
<dbReference type="Pfam" id="PF06074">
    <property type="entry name" value="Portal_Mu"/>
    <property type="match status" value="1"/>
</dbReference>
<dbReference type="RefSeq" id="WP_118399800.1">
    <property type="nucleotide sequence ID" value="NZ_CABJGD010000001.1"/>
</dbReference>
<accession>A0A413T550</accession>
<evidence type="ECO:0000313" key="2">
    <source>
        <dbReference type="EMBL" id="RHA78988.1"/>
    </source>
</evidence>
<comment type="caution">
    <text evidence="2">The sequence shown here is derived from an EMBL/GenBank/DDBJ whole genome shotgun (WGS) entry which is preliminary data.</text>
</comment>
<name>A0A413T550_9BACT</name>
<proteinExistence type="predicted"/>
<reference evidence="2 3" key="1">
    <citation type="submission" date="2018-08" db="EMBL/GenBank/DDBJ databases">
        <title>A genome reference for cultivated species of the human gut microbiota.</title>
        <authorList>
            <person name="Zou Y."/>
            <person name="Xue W."/>
            <person name="Luo G."/>
        </authorList>
    </citation>
    <scope>NUCLEOTIDE SEQUENCE [LARGE SCALE GENOMIC DNA]</scope>
    <source>
        <strain evidence="2 3">AM42-38</strain>
    </source>
</reference>
<dbReference type="Proteomes" id="UP000283855">
    <property type="component" value="Unassembled WGS sequence"/>
</dbReference>
<feature type="region of interest" description="Disordered" evidence="1">
    <location>
        <begin position="399"/>
        <end position="449"/>
    </location>
</feature>
<dbReference type="AlphaFoldDB" id="A0A413T550"/>
<organism evidence="2 3">
    <name type="scientific">Phocaeicola coprophilus</name>
    <dbReference type="NCBI Taxonomy" id="387090"/>
    <lineage>
        <taxon>Bacteria</taxon>
        <taxon>Pseudomonadati</taxon>
        <taxon>Bacteroidota</taxon>
        <taxon>Bacteroidia</taxon>
        <taxon>Bacteroidales</taxon>
        <taxon>Bacteroidaceae</taxon>
        <taxon>Phocaeicola</taxon>
    </lineage>
</organism>
<gene>
    <name evidence="2" type="ORF">DW921_00565</name>
</gene>
<protein>
    <submittedName>
        <fullName evidence="2">DUF935 family protein</fullName>
    </submittedName>
</protein>